<keyword evidence="6" id="KW-1185">Reference proteome</keyword>
<dbReference type="EMBL" id="SDHZ01000003">
    <property type="protein sequence ID" value="RXK81748.1"/>
    <property type="molecule type" value="Genomic_DNA"/>
</dbReference>
<dbReference type="RefSeq" id="WP_129005145.1">
    <property type="nucleotide sequence ID" value="NZ_SDHZ01000003.1"/>
</dbReference>
<dbReference type="SMART" id="SM00342">
    <property type="entry name" value="HTH_ARAC"/>
    <property type="match status" value="1"/>
</dbReference>
<dbReference type="SUPFAM" id="SSF46689">
    <property type="entry name" value="Homeodomain-like"/>
    <property type="match status" value="1"/>
</dbReference>
<evidence type="ECO:0000256" key="3">
    <source>
        <dbReference type="ARBA" id="ARBA00023163"/>
    </source>
</evidence>
<dbReference type="GO" id="GO:0003700">
    <property type="term" value="F:DNA-binding transcription factor activity"/>
    <property type="evidence" value="ECO:0007669"/>
    <property type="project" value="InterPro"/>
</dbReference>
<keyword evidence="1" id="KW-0805">Transcription regulation</keyword>
<dbReference type="Gene3D" id="1.10.10.60">
    <property type="entry name" value="Homeodomain-like"/>
    <property type="match status" value="1"/>
</dbReference>
<keyword evidence="3" id="KW-0804">Transcription</keyword>
<evidence type="ECO:0000256" key="1">
    <source>
        <dbReference type="ARBA" id="ARBA00023015"/>
    </source>
</evidence>
<dbReference type="Pfam" id="PF12833">
    <property type="entry name" value="HTH_18"/>
    <property type="match status" value="1"/>
</dbReference>
<evidence type="ECO:0000313" key="5">
    <source>
        <dbReference type="EMBL" id="RXK81748.1"/>
    </source>
</evidence>
<keyword evidence="2" id="KW-0238">DNA-binding</keyword>
<evidence type="ECO:0000313" key="6">
    <source>
        <dbReference type="Proteomes" id="UP000290545"/>
    </source>
</evidence>
<dbReference type="InterPro" id="IPR009057">
    <property type="entry name" value="Homeodomain-like_sf"/>
</dbReference>
<dbReference type="PANTHER" id="PTHR43280">
    <property type="entry name" value="ARAC-FAMILY TRANSCRIPTIONAL REGULATOR"/>
    <property type="match status" value="1"/>
</dbReference>
<name>A0A4Q1D1K4_9BACT</name>
<dbReference type="AlphaFoldDB" id="A0A4Q1D1K4"/>
<proteinExistence type="predicted"/>
<accession>A0A4Q1D1K4</accession>
<evidence type="ECO:0000259" key="4">
    <source>
        <dbReference type="PROSITE" id="PS01124"/>
    </source>
</evidence>
<dbReference type="PANTHER" id="PTHR43280:SF29">
    <property type="entry name" value="ARAC-FAMILY TRANSCRIPTIONAL REGULATOR"/>
    <property type="match status" value="1"/>
</dbReference>
<dbReference type="GO" id="GO:0043565">
    <property type="term" value="F:sequence-specific DNA binding"/>
    <property type="evidence" value="ECO:0007669"/>
    <property type="project" value="InterPro"/>
</dbReference>
<dbReference type="OrthoDB" id="651776at2"/>
<dbReference type="PROSITE" id="PS01124">
    <property type="entry name" value="HTH_ARAC_FAMILY_2"/>
    <property type="match status" value="1"/>
</dbReference>
<dbReference type="InterPro" id="IPR018060">
    <property type="entry name" value="HTH_AraC"/>
</dbReference>
<protein>
    <submittedName>
        <fullName evidence="5">AraC family transcriptional regulator</fullName>
    </submittedName>
</protein>
<sequence length="340" mass="39477">MEISYTSDTRYDIGEPVAVPAELKKYELSWANSSSCKKYPCGYVYTQIFQCARFDMTLRTYRMNEADRFYAIEDAPSIYLYFIIKGTFISQHSPTLSTVFENKTCGLQYVPKNTKLMRLDAGVHQLLCFRLRPGYAMDIAESACILSVIKQLLEQAPLQDQSILHTGINTSINQELIRILHTGGESSYKLFKLYSVVDHLIAQVIHIMEASKNDAYEEMLYLLENIRYAIIEAPHNADHQLKHLAKQYNIDARELSRCYRKRYNEYLEETVRENLMIKAMAMITETRTSFEEISMQLGYADRRVFSRAIKRELGLTPDELRKKHRQPQVNTTTQMLPTIV</sequence>
<gene>
    <name evidence="5" type="ORF">ESB13_18315</name>
</gene>
<evidence type="ECO:0000256" key="2">
    <source>
        <dbReference type="ARBA" id="ARBA00023125"/>
    </source>
</evidence>
<feature type="domain" description="HTH araC/xylS-type" evidence="4">
    <location>
        <begin position="224"/>
        <end position="323"/>
    </location>
</feature>
<dbReference type="Proteomes" id="UP000290545">
    <property type="component" value="Unassembled WGS sequence"/>
</dbReference>
<organism evidence="5 6">
    <name type="scientific">Filimonas effusa</name>
    <dbReference type="NCBI Taxonomy" id="2508721"/>
    <lineage>
        <taxon>Bacteria</taxon>
        <taxon>Pseudomonadati</taxon>
        <taxon>Bacteroidota</taxon>
        <taxon>Chitinophagia</taxon>
        <taxon>Chitinophagales</taxon>
        <taxon>Chitinophagaceae</taxon>
        <taxon>Filimonas</taxon>
    </lineage>
</organism>
<reference evidence="5 6" key="1">
    <citation type="submission" date="2019-01" db="EMBL/GenBank/DDBJ databases">
        <title>Filimonas sp. strain TTM-71.</title>
        <authorList>
            <person name="Chen W.-M."/>
        </authorList>
    </citation>
    <scope>NUCLEOTIDE SEQUENCE [LARGE SCALE GENOMIC DNA]</scope>
    <source>
        <strain evidence="5 6">TTM-71</strain>
    </source>
</reference>
<comment type="caution">
    <text evidence="5">The sequence shown here is derived from an EMBL/GenBank/DDBJ whole genome shotgun (WGS) entry which is preliminary data.</text>
</comment>